<dbReference type="InterPro" id="IPR012296">
    <property type="entry name" value="Nuclease_put_TT1808"/>
</dbReference>
<gene>
    <name evidence="2" type="ORF">GCM10010507_39810</name>
</gene>
<dbReference type="Proteomes" id="UP000646244">
    <property type="component" value="Unassembled WGS sequence"/>
</dbReference>
<evidence type="ECO:0000313" key="3">
    <source>
        <dbReference type="Proteomes" id="UP000646244"/>
    </source>
</evidence>
<dbReference type="PANTHER" id="PTHR35400">
    <property type="entry name" value="SLR1083 PROTEIN"/>
    <property type="match status" value="1"/>
</dbReference>
<reference evidence="2" key="2">
    <citation type="submission" date="2020-09" db="EMBL/GenBank/DDBJ databases">
        <authorList>
            <person name="Sun Q."/>
            <person name="Ohkuma M."/>
        </authorList>
    </citation>
    <scope>NUCLEOTIDE SEQUENCE</scope>
    <source>
        <strain evidence="2">JCM 4633</strain>
    </source>
</reference>
<name>A0A918TT79_STRCJ</name>
<protein>
    <recommendedName>
        <fullName evidence="1">Putative restriction endonuclease domain-containing protein</fullName>
    </recommendedName>
</protein>
<dbReference type="InterPro" id="IPR008538">
    <property type="entry name" value="Uma2"/>
</dbReference>
<proteinExistence type="predicted"/>
<dbReference type="EMBL" id="BMVB01000013">
    <property type="protein sequence ID" value="GHC58965.1"/>
    <property type="molecule type" value="Genomic_DNA"/>
</dbReference>
<accession>A0A918TT79</accession>
<evidence type="ECO:0000313" key="2">
    <source>
        <dbReference type="EMBL" id="GHC58965.1"/>
    </source>
</evidence>
<dbReference type="RefSeq" id="WP_229844951.1">
    <property type="nucleotide sequence ID" value="NZ_BMVB01000013.1"/>
</dbReference>
<evidence type="ECO:0000259" key="1">
    <source>
        <dbReference type="Pfam" id="PF05685"/>
    </source>
</evidence>
<dbReference type="Gene3D" id="3.90.1570.10">
    <property type="entry name" value="tt1808, chain A"/>
    <property type="match status" value="1"/>
</dbReference>
<organism evidence="2 3">
    <name type="scientific">Streptomyces cinnamoneus</name>
    <name type="common">Streptoverticillium cinnamoneum</name>
    <dbReference type="NCBI Taxonomy" id="53446"/>
    <lineage>
        <taxon>Bacteria</taxon>
        <taxon>Bacillati</taxon>
        <taxon>Actinomycetota</taxon>
        <taxon>Actinomycetes</taxon>
        <taxon>Kitasatosporales</taxon>
        <taxon>Streptomycetaceae</taxon>
        <taxon>Streptomyces</taxon>
        <taxon>Streptomyces cinnamoneus group</taxon>
    </lineage>
</organism>
<sequence>MTAEPAHHWPVPPQDGYTVDDLLTLPDLPPHTELIDGSLVFVSPQRDFHSIVIDLLVSGLRHTVPPELRVRREMTVVIDRRNGPEPDVSVVRAASVRSKEQTYYQVENVLLAVEVVSPDSEARDQMTKPFKYARAGIPHFWRVEMTTTDHQPVVHVFELDKEARAYTPTGTYRDTLKLTVPFDIDIDLTEIDKL</sequence>
<comment type="caution">
    <text evidence="2">The sequence shown here is derived from an EMBL/GenBank/DDBJ whole genome shotgun (WGS) entry which is preliminary data.</text>
</comment>
<dbReference type="Pfam" id="PF05685">
    <property type="entry name" value="Uma2"/>
    <property type="match status" value="1"/>
</dbReference>
<dbReference type="InterPro" id="IPR011335">
    <property type="entry name" value="Restrct_endonuc-II-like"/>
</dbReference>
<reference evidence="2" key="1">
    <citation type="journal article" date="2014" name="Int. J. Syst. Evol. Microbiol.">
        <title>Complete genome sequence of Corynebacterium casei LMG S-19264T (=DSM 44701T), isolated from a smear-ripened cheese.</title>
        <authorList>
            <consortium name="US DOE Joint Genome Institute (JGI-PGF)"/>
            <person name="Walter F."/>
            <person name="Albersmeier A."/>
            <person name="Kalinowski J."/>
            <person name="Ruckert C."/>
        </authorList>
    </citation>
    <scope>NUCLEOTIDE SEQUENCE</scope>
    <source>
        <strain evidence="2">JCM 4633</strain>
    </source>
</reference>
<dbReference type="CDD" id="cd06260">
    <property type="entry name" value="DUF820-like"/>
    <property type="match status" value="1"/>
</dbReference>
<dbReference type="SUPFAM" id="SSF52980">
    <property type="entry name" value="Restriction endonuclease-like"/>
    <property type="match status" value="1"/>
</dbReference>
<dbReference type="PANTHER" id="PTHR35400:SF3">
    <property type="entry name" value="SLL1072 PROTEIN"/>
    <property type="match status" value="1"/>
</dbReference>
<feature type="domain" description="Putative restriction endonuclease" evidence="1">
    <location>
        <begin position="20"/>
        <end position="179"/>
    </location>
</feature>
<dbReference type="AlphaFoldDB" id="A0A918TT79"/>